<evidence type="ECO:0000313" key="2">
    <source>
        <dbReference type="EMBL" id="KAG6399123.1"/>
    </source>
</evidence>
<gene>
    <name evidence="2" type="ORF">SASPL_140597</name>
</gene>
<sequence>MEGAAMKTHSLFPLETCPHVPDDAFRQFHSIDRELYALLTRALRRDPVESVHVIAFLMWLERECADSTLIKRVSSLPPLLVNAAAAEAAACVKCIESDHFIGGADDGAKLLSELLNIPSGVSLRFLHDNRITVHRSVAKIMNTVCWRALGDLIGAVAPPPPPPMHLLYNPYSGLALHGVVVPPHSPPLQAAANVMGLPQLHVAEAAGVFPPFDVAAQRLIVGELGNLVAKNLNFNDSKVEKEVSPDDRTIFLTFSKGYPTTEEEVREYFTRRFGDFIEDVIMQEVVDEQPLYAKMVAKSAAVIDGIVEGNKAKYSINGKHVWARKYVKKPPQQRSPPRGEASGSGSSPTLPKKLA</sequence>
<name>A0A8X8WRZ7_SALSN</name>
<dbReference type="PANTHER" id="PTHR33527:SF28">
    <property type="entry name" value="GB|AAD43168.1"/>
    <property type="match status" value="1"/>
</dbReference>
<dbReference type="PANTHER" id="PTHR33527">
    <property type="entry name" value="OS07G0274300 PROTEIN"/>
    <property type="match status" value="1"/>
</dbReference>
<proteinExistence type="predicted"/>
<feature type="region of interest" description="Disordered" evidence="1">
    <location>
        <begin position="326"/>
        <end position="355"/>
    </location>
</feature>
<protein>
    <submittedName>
        <fullName evidence="2">Uncharacterized protein</fullName>
    </submittedName>
</protein>
<evidence type="ECO:0000256" key="1">
    <source>
        <dbReference type="SAM" id="MobiDB-lite"/>
    </source>
</evidence>
<dbReference type="OrthoDB" id="1882251at2759"/>
<reference evidence="2" key="2">
    <citation type="submission" date="2020-08" db="EMBL/GenBank/DDBJ databases">
        <title>Plant Genome Project.</title>
        <authorList>
            <person name="Zhang R.-G."/>
        </authorList>
    </citation>
    <scope>NUCLEOTIDE SEQUENCE</scope>
    <source>
        <strain evidence="2">Huo1</strain>
        <tissue evidence="2">Leaf</tissue>
    </source>
</reference>
<evidence type="ECO:0000313" key="3">
    <source>
        <dbReference type="Proteomes" id="UP000298416"/>
    </source>
</evidence>
<dbReference type="EMBL" id="PNBA02000015">
    <property type="protein sequence ID" value="KAG6399123.1"/>
    <property type="molecule type" value="Genomic_DNA"/>
</dbReference>
<accession>A0A8X8WRZ7</accession>
<keyword evidence="3" id="KW-1185">Reference proteome</keyword>
<dbReference type="Proteomes" id="UP000298416">
    <property type="component" value="Unassembled WGS sequence"/>
</dbReference>
<dbReference type="AlphaFoldDB" id="A0A8X8WRZ7"/>
<reference evidence="2" key="1">
    <citation type="submission" date="2018-01" db="EMBL/GenBank/DDBJ databases">
        <authorList>
            <person name="Mao J.F."/>
        </authorList>
    </citation>
    <scope>NUCLEOTIDE SEQUENCE</scope>
    <source>
        <strain evidence="2">Huo1</strain>
        <tissue evidence="2">Leaf</tissue>
    </source>
</reference>
<organism evidence="2">
    <name type="scientific">Salvia splendens</name>
    <name type="common">Scarlet sage</name>
    <dbReference type="NCBI Taxonomy" id="180675"/>
    <lineage>
        <taxon>Eukaryota</taxon>
        <taxon>Viridiplantae</taxon>
        <taxon>Streptophyta</taxon>
        <taxon>Embryophyta</taxon>
        <taxon>Tracheophyta</taxon>
        <taxon>Spermatophyta</taxon>
        <taxon>Magnoliopsida</taxon>
        <taxon>eudicotyledons</taxon>
        <taxon>Gunneridae</taxon>
        <taxon>Pentapetalae</taxon>
        <taxon>asterids</taxon>
        <taxon>lamiids</taxon>
        <taxon>Lamiales</taxon>
        <taxon>Lamiaceae</taxon>
        <taxon>Nepetoideae</taxon>
        <taxon>Mentheae</taxon>
        <taxon>Salviinae</taxon>
        <taxon>Salvia</taxon>
        <taxon>Salvia subgen. Calosphace</taxon>
        <taxon>core Calosphace</taxon>
    </lineage>
</organism>
<comment type="caution">
    <text evidence="2">The sequence shown here is derived from an EMBL/GenBank/DDBJ whole genome shotgun (WGS) entry which is preliminary data.</text>
</comment>